<evidence type="ECO:0000313" key="3">
    <source>
        <dbReference type="Proteomes" id="UP001305779"/>
    </source>
</evidence>
<evidence type="ECO:0000256" key="1">
    <source>
        <dbReference type="SAM" id="MobiDB-lite"/>
    </source>
</evidence>
<dbReference type="SUPFAM" id="SSF57850">
    <property type="entry name" value="RING/U-box"/>
    <property type="match status" value="1"/>
</dbReference>
<proteinExistence type="predicted"/>
<reference evidence="2 3" key="1">
    <citation type="journal article" date="2023" name="G3 (Bethesda)">
        <title>A chromosome-level genome assembly of Zasmidium syzygii isolated from banana leaves.</title>
        <authorList>
            <person name="van Westerhoven A.C."/>
            <person name="Mehrabi R."/>
            <person name="Talebi R."/>
            <person name="Steentjes M.B.F."/>
            <person name="Corcolon B."/>
            <person name="Chong P.A."/>
            <person name="Kema G.H.J."/>
            <person name="Seidl M.F."/>
        </authorList>
    </citation>
    <scope>NUCLEOTIDE SEQUENCE [LARGE SCALE GENOMIC DNA]</scope>
    <source>
        <strain evidence="2 3">P124</strain>
    </source>
</reference>
<name>A0ABR0EGV4_ZASCE</name>
<evidence type="ECO:0008006" key="4">
    <source>
        <dbReference type="Google" id="ProtNLM"/>
    </source>
</evidence>
<keyword evidence="3" id="KW-1185">Reference proteome</keyword>
<feature type="compositionally biased region" description="Acidic residues" evidence="1">
    <location>
        <begin position="261"/>
        <end position="296"/>
    </location>
</feature>
<dbReference type="EMBL" id="JAXOVC010000006">
    <property type="protein sequence ID" value="KAK4500720.1"/>
    <property type="molecule type" value="Genomic_DNA"/>
</dbReference>
<dbReference type="Proteomes" id="UP001305779">
    <property type="component" value="Unassembled WGS sequence"/>
</dbReference>
<feature type="region of interest" description="Disordered" evidence="1">
    <location>
        <begin position="259"/>
        <end position="296"/>
    </location>
</feature>
<dbReference type="InterPro" id="IPR013083">
    <property type="entry name" value="Znf_RING/FYVE/PHD"/>
</dbReference>
<evidence type="ECO:0000313" key="2">
    <source>
        <dbReference type="EMBL" id="KAK4500720.1"/>
    </source>
</evidence>
<accession>A0ABR0EGV4</accession>
<organism evidence="2 3">
    <name type="scientific">Zasmidium cellare</name>
    <name type="common">Wine cellar mold</name>
    <name type="synonym">Racodium cellare</name>
    <dbReference type="NCBI Taxonomy" id="395010"/>
    <lineage>
        <taxon>Eukaryota</taxon>
        <taxon>Fungi</taxon>
        <taxon>Dikarya</taxon>
        <taxon>Ascomycota</taxon>
        <taxon>Pezizomycotina</taxon>
        <taxon>Dothideomycetes</taxon>
        <taxon>Dothideomycetidae</taxon>
        <taxon>Mycosphaerellales</taxon>
        <taxon>Mycosphaerellaceae</taxon>
        <taxon>Zasmidium</taxon>
    </lineage>
</organism>
<protein>
    <recommendedName>
        <fullName evidence="4">RING-type domain-containing protein</fullName>
    </recommendedName>
</protein>
<gene>
    <name evidence="2" type="ORF">PRZ48_008910</name>
</gene>
<sequence length="422" mass="47164">MDSDAVPMGTPEYQRLTVPFNQGPQPQEDETINIVPEEIKSLANNITRVFLVAATSYRSAGLSALKSLTAGESLTQDEIKHVLASYKACLLKIQENITSVAKWRQAMMPELLLPLVDGTPEFQKAWSTIEEGHNLVNIMNNPEQVQRLRALTPDRKTSIIAFCKHRIEAFEGGRQSAHEALTFWTYEHESLETRKGFLVERITKWSGTKEGVQVELVKLQRALPASFRTVLDPGHPYMSRGTHLEEEINAIFDALQNAAAAEEESQAEDQAMADDESMEGDPYEGAQDGENEEEWDELSLVGDDTPEIEEWNEEDLEDLKSRLGNPFPVLIVVGEKKFEDRSLYERQFLKEDDDGKVGLNDCVICGEPLNDACLLSTCDHCIAQALNAKKECPACRRSAQHDDLTPLEVTIVEEGGQMDVDG</sequence>
<comment type="caution">
    <text evidence="2">The sequence shown here is derived from an EMBL/GenBank/DDBJ whole genome shotgun (WGS) entry which is preliminary data.</text>
</comment>
<dbReference type="Gene3D" id="3.30.40.10">
    <property type="entry name" value="Zinc/RING finger domain, C3HC4 (zinc finger)"/>
    <property type="match status" value="1"/>
</dbReference>